<dbReference type="OrthoDB" id="7511204at2"/>
<proteinExistence type="predicted"/>
<comment type="caution">
    <text evidence="2">The sequence shown here is derived from an EMBL/GenBank/DDBJ whole genome shotgun (WGS) entry which is preliminary data.</text>
</comment>
<dbReference type="EMBL" id="SBKP01000009">
    <property type="protein sequence ID" value="RXR28458.1"/>
    <property type="molecule type" value="Genomic_DNA"/>
</dbReference>
<keyword evidence="1" id="KW-1133">Transmembrane helix</keyword>
<evidence type="ECO:0000313" key="3">
    <source>
        <dbReference type="Proteomes" id="UP000290958"/>
    </source>
</evidence>
<evidence type="ECO:0000313" key="2">
    <source>
        <dbReference type="EMBL" id="RXR28458.1"/>
    </source>
</evidence>
<evidence type="ECO:0000256" key="1">
    <source>
        <dbReference type="SAM" id="Phobius"/>
    </source>
</evidence>
<gene>
    <name evidence="2" type="ORF">EQG66_10485</name>
</gene>
<organism evidence="2 3">
    <name type="scientific">Sphingobium fluviale</name>
    <dbReference type="NCBI Taxonomy" id="2506423"/>
    <lineage>
        <taxon>Bacteria</taxon>
        <taxon>Pseudomonadati</taxon>
        <taxon>Pseudomonadota</taxon>
        <taxon>Alphaproteobacteria</taxon>
        <taxon>Sphingomonadales</taxon>
        <taxon>Sphingomonadaceae</taxon>
        <taxon>Sphingobium</taxon>
    </lineage>
</organism>
<dbReference type="Proteomes" id="UP000290958">
    <property type="component" value="Unassembled WGS sequence"/>
</dbReference>
<dbReference type="AlphaFoldDB" id="A0A4Q1KFJ9"/>
<accession>A0A4Q1KFJ9</accession>
<protein>
    <recommendedName>
        <fullName evidence="4">DUF2946 domain-containing protein</fullName>
    </recommendedName>
</protein>
<name>A0A4Q1KFJ9_9SPHN</name>
<sequence length="132" mass="13718">MSLLRALIRDHRAIALLLLACALAVKALIPQGYMAGGGQKFLSVQLCLDGITHKNIAIAVPMNGEHAPEKAPTDEPCAFTALSMAALSGAGAPLLALALLFILAAGFAPRTLTLRGQTPHLRPPLRGPPRAA</sequence>
<keyword evidence="3" id="KW-1185">Reference proteome</keyword>
<keyword evidence="1" id="KW-0812">Transmembrane</keyword>
<reference evidence="3" key="1">
    <citation type="submission" date="2019-01" db="EMBL/GenBank/DDBJ databases">
        <title>Cytophagaceae bacterium strain CAR-16.</title>
        <authorList>
            <person name="Chen W.-M."/>
        </authorList>
    </citation>
    <scope>NUCLEOTIDE SEQUENCE [LARGE SCALE GENOMIC DNA]</scope>
    <source>
        <strain evidence="3">CHR27</strain>
    </source>
</reference>
<evidence type="ECO:0008006" key="4">
    <source>
        <dbReference type="Google" id="ProtNLM"/>
    </source>
</evidence>
<dbReference type="RefSeq" id="WP_129404531.1">
    <property type="nucleotide sequence ID" value="NZ_SBKP01000009.1"/>
</dbReference>
<feature type="transmembrane region" description="Helical" evidence="1">
    <location>
        <begin position="90"/>
        <end position="108"/>
    </location>
</feature>
<keyword evidence="1" id="KW-0472">Membrane</keyword>